<dbReference type="EMBL" id="MRZV01001315">
    <property type="protein sequence ID" value="PIK38773.1"/>
    <property type="molecule type" value="Genomic_DNA"/>
</dbReference>
<dbReference type="AlphaFoldDB" id="A0A2G8JSR1"/>
<dbReference type="PANTHER" id="PTHR37935">
    <property type="entry name" value="CHROMOSOME UNDETERMINED SCAFFOLD_14, WHOLE GENOME SHOTGUN SEQUENCE"/>
    <property type="match status" value="1"/>
</dbReference>
<reference evidence="1 2" key="1">
    <citation type="journal article" date="2017" name="PLoS Biol.">
        <title>The sea cucumber genome provides insights into morphological evolution and visceral regeneration.</title>
        <authorList>
            <person name="Zhang X."/>
            <person name="Sun L."/>
            <person name="Yuan J."/>
            <person name="Sun Y."/>
            <person name="Gao Y."/>
            <person name="Zhang L."/>
            <person name="Li S."/>
            <person name="Dai H."/>
            <person name="Hamel J.F."/>
            <person name="Liu C."/>
            <person name="Yu Y."/>
            <person name="Liu S."/>
            <person name="Lin W."/>
            <person name="Guo K."/>
            <person name="Jin S."/>
            <person name="Xu P."/>
            <person name="Storey K.B."/>
            <person name="Huan P."/>
            <person name="Zhang T."/>
            <person name="Zhou Y."/>
            <person name="Zhang J."/>
            <person name="Lin C."/>
            <person name="Li X."/>
            <person name="Xing L."/>
            <person name="Huo D."/>
            <person name="Sun M."/>
            <person name="Wang L."/>
            <person name="Mercier A."/>
            <person name="Li F."/>
            <person name="Yang H."/>
            <person name="Xiang J."/>
        </authorList>
    </citation>
    <scope>NUCLEOTIDE SEQUENCE [LARGE SCALE GENOMIC DNA]</scope>
    <source>
        <strain evidence="1">Shaxun</strain>
        <tissue evidence="1">Muscle</tissue>
    </source>
</reference>
<sequence>MLVIFFGQVFTAPPPPQIKLGSYAYGHQCHERLAVYIFREPLRDNVVGEVSQVASRSLEDEMIIGKVEEFAKSLLKAIGNDDNMQRMAADFIGQVIQREESKQAVKQLLINVMNDPNMRLQLGQTFQEIIMKAVSDQSTLTALKSALHDILQDDGTKEAVKGLLRDVFSQDEIIAFTSEFIKEVIKSESVLNQATYLGKQVTQNVITDPTIQEVTSDTIWQAVKSSVVPRWFRGQDKVAETDIPKDEPWQS</sequence>
<keyword evidence="2" id="KW-1185">Reference proteome</keyword>
<evidence type="ECO:0000313" key="2">
    <source>
        <dbReference type="Proteomes" id="UP000230750"/>
    </source>
</evidence>
<evidence type="ECO:0000313" key="1">
    <source>
        <dbReference type="EMBL" id="PIK38773.1"/>
    </source>
</evidence>
<accession>A0A2G8JSR1</accession>
<comment type="caution">
    <text evidence="1">The sequence shown here is derived from an EMBL/GenBank/DDBJ whole genome shotgun (WGS) entry which is preliminary data.</text>
</comment>
<dbReference type="PANTHER" id="PTHR37935:SF1">
    <property type="entry name" value="CHROMOSOME UNDETERMINED SCAFFOLD_14, WHOLE GENOME SHOTGUN SEQUENCE"/>
    <property type="match status" value="1"/>
</dbReference>
<gene>
    <name evidence="1" type="ORF">BSL78_24386</name>
</gene>
<protein>
    <submittedName>
        <fullName evidence="1">Uncharacterized protein</fullName>
    </submittedName>
</protein>
<name>A0A2G8JSR1_STIJA</name>
<dbReference type="OrthoDB" id="276540at2759"/>
<proteinExistence type="predicted"/>
<dbReference type="Proteomes" id="UP000230750">
    <property type="component" value="Unassembled WGS sequence"/>
</dbReference>
<organism evidence="1 2">
    <name type="scientific">Stichopus japonicus</name>
    <name type="common">Sea cucumber</name>
    <dbReference type="NCBI Taxonomy" id="307972"/>
    <lineage>
        <taxon>Eukaryota</taxon>
        <taxon>Metazoa</taxon>
        <taxon>Echinodermata</taxon>
        <taxon>Eleutherozoa</taxon>
        <taxon>Echinozoa</taxon>
        <taxon>Holothuroidea</taxon>
        <taxon>Aspidochirotacea</taxon>
        <taxon>Aspidochirotida</taxon>
        <taxon>Stichopodidae</taxon>
        <taxon>Apostichopus</taxon>
    </lineage>
</organism>